<evidence type="ECO:0000313" key="2">
    <source>
        <dbReference type="Proteomes" id="UP000234681"/>
    </source>
</evidence>
<gene>
    <name evidence="1" type="ORF">rCG_40887</name>
</gene>
<proteinExistence type="predicted"/>
<name>A6KKX3_RAT</name>
<reference evidence="1 2" key="1">
    <citation type="submission" date="2005-09" db="EMBL/GenBank/DDBJ databases">
        <authorList>
            <person name="Mural R.J."/>
            <person name="Li P.W."/>
            <person name="Adams M.D."/>
            <person name="Amanatides P.G."/>
            <person name="Baden-Tillson H."/>
            <person name="Barnstead M."/>
            <person name="Chin S.H."/>
            <person name="Dew I."/>
            <person name="Evans C.A."/>
            <person name="Ferriera S."/>
            <person name="Flanigan M."/>
            <person name="Fosler C."/>
            <person name="Glodek A."/>
            <person name="Gu Z."/>
            <person name="Holt R.A."/>
            <person name="Jennings D."/>
            <person name="Kraft C.L."/>
            <person name="Lu F."/>
            <person name="Nguyen T."/>
            <person name="Nusskern D.R."/>
            <person name="Pfannkoch C.M."/>
            <person name="Sitter C."/>
            <person name="Sutton G.G."/>
            <person name="Venter J.C."/>
            <person name="Wang Z."/>
            <person name="Woodage T."/>
            <person name="Zheng X.H."/>
            <person name="Zhong F."/>
        </authorList>
    </citation>
    <scope>NUCLEOTIDE SEQUENCE [LARGE SCALE GENOMIC DNA]</scope>
    <source>
        <strain>BN</strain>
        <strain evidence="2">Sprague-Dawley</strain>
    </source>
</reference>
<dbReference type="AlphaFoldDB" id="A6KKX3"/>
<evidence type="ECO:0000313" key="1">
    <source>
        <dbReference type="EMBL" id="EDL85143.1"/>
    </source>
</evidence>
<sequence>MEVNLFTSSGTTRATCTNLSRSSTLLWALSTTRTSSDQLQRSRVPLASSSVW</sequence>
<dbReference type="EMBL" id="CH474062">
    <property type="protein sequence ID" value="EDL85143.1"/>
    <property type="molecule type" value="Genomic_DNA"/>
</dbReference>
<organism evidence="1 2">
    <name type="scientific">Rattus norvegicus</name>
    <name type="common">Rat</name>
    <dbReference type="NCBI Taxonomy" id="10116"/>
    <lineage>
        <taxon>Eukaryota</taxon>
        <taxon>Metazoa</taxon>
        <taxon>Chordata</taxon>
        <taxon>Craniata</taxon>
        <taxon>Vertebrata</taxon>
        <taxon>Euteleostomi</taxon>
        <taxon>Mammalia</taxon>
        <taxon>Eutheria</taxon>
        <taxon>Euarchontoglires</taxon>
        <taxon>Glires</taxon>
        <taxon>Rodentia</taxon>
        <taxon>Myomorpha</taxon>
        <taxon>Muroidea</taxon>
        <taxon>Muridae</taxon>
        <taxon>Murinae</taxon>
        <taxon>Rattus</taxon>
    </lineage>
</organism>
<dbReference type="Proteomes" id="UP000234681">
    <property type="component" value="Chromosome 3"/>
</dbReference>
<accession>A6KKX3</accession>
<protein>
    <submittedName>
        <fullName evidence="1">RCG40887</fullName>
    </submittedName>
</protein>